<dbReference type="EMBL" id="BLXX01000012">
    <property type="protein sequence ID" value="GFO61188.1"/>
    <property type="molecule type" value="Genomic_DNA"/>
</dbReference>
<protein>
    <submittedName>
        <fullName evidence="1">Uncharacterized protein</fullName>
    </submittedName>
</protein>
<dbReference type="Proteomes" id="UP000556026">
    <property type="component" value="Unassembled WGS sequence"/>
</dbReference>
<name>A0A6V8MMF2_9BACT</name>
<gene>
    <name evidence="1" type="ORF">GMST_35130</name>
</gene>
<accession>A0A6V8MMF2</accession>
<reference evidence="2" key="1">
    <citation type="submission" date="2020-06" db="EMBL/GenBank/DDBJ databases">
        <title>Draft genomic sequence of Geomonas sp. Red330.</title>
        <authorList>
            <person name="Itoh H."/>
            <person name="Zhenxing X."/>
            <person name="Ushijima N."/>
            <person name="Masuda Y."/>
            <person name="Shiratori Y."/>
            <person name="Senoo K."/>
        </authorList>
    </citation>
    <scope>NUCLEOTIDE SEQUENCE [LARGE SCALE GENOMIC DNA]</scope>
    <source>
        <strain evidence="2">Red330</strain>
    </source>
</reference>
<dbReference type="AlphaFoldDB" id="A0A6V8MMF2"/>
<keyword evidence="2" id="KW-1185">Reference proteome</keyword>
<evidence type="ECO:0000313" key="2">
    <source>
        <dbReference type="Proteomes" id="UP000556026"/>
    </source>
</evidence>
<comment type="caution">
    <text evidence="1">The sequence shown here is derived from an EMBL/GenBank/DDBJ whole genome shotgun (WGS) entry which is preliminary data.</text>
</comment>
<sequence length="145" mass="16277">MSKRITGKDKGLSGQQGLFDTGMAEGALDIGLGLRQCLSRAISESGLDRYRISSEISRLTRSTISKEMLDKYTSSNPDYCIKAETLAAFCLVTGTFEPFRYLLEPLGSDILNPEDRDLIELARLQEQERIIQTKILCIRQKRGLK</sequence>
<proteinExistence type="predicted"/>
<organism evidence="1 2">
    <name type="scientific">Geomonas silvestris</name>
    <dbReference type="NCBI Taxonomy" id="2740184"/>
    <lineage>
        <taxon>Bacteria</taxon>
        <taxon>Pseudomonadati</taxon>
        <taxon>Thermodesulfobacteriota</taxon>
        <taxon>Desulfuromonadia</taxon>
        <taxon>Geobacterales</taxon>
        <taxon>Geobacteraceae</taxon>
        <taxon>Geomonas</taxon>
    </lineage>
</organism>
<evidence type="ECO:0000313" key="1">
    <source>
        <dbReference type="EMBL" id="GFO61188.1"/>
    </source>
</evidence>
<dbReference type="RefSeq" id="WP_183355982.1">
    <property type="nucleotide sequence ID" value="NZ_BLXX01000012.1"/>
</dbReference>